<dbReference type="RefSeq" id="WP_074696050.1">
    <property type="nucleotide sequence ID" value="NZ_FNJN01000005.1"/>
</dbReference>
<evidence type="ECO:0000313" key="4">
    <source>
        <dbReference type="Proteomes" id="UP000186456"/>
    </source>
</evidence>
<feature type="transmembrane region" description="Helical" evidence="2">
    <location>
        <begin position="219"/>
        <end position="241"/>
    </location>
</feature>
<sequence length="351" mass="37987">MTDDLSPSDASRGSLRKTGVGDPGESPTCLYGLLSPEARALYELVPGTQELFRSTVASRGALRRGFRQDDAFRNLIRAAMDESARPRGWRRDEWSDEEVARAAADPQLLATARTMSKSAAPNGWKATWKRRRQRETAILAVFTYSLLSIPTAFVLNMAWLAVVGAVGVLAVVGYLIFRRRIENRPALAPQPLPAESDPPADDGAPRPLFVVERAPSQHLIARGTGLVFLAGAIVLAVGEVVEGGPLAAVGVTVWLSTLGVLGAVIFVWALSVGRARIVGFDDHLVVRPGLRRSRVVAASEIVSLSWLSGGRLRGADARGRTLFTVMSVYDDFPDLVAWLEARVPQGWVDRA</sequence>
<keyword evidence="2" id="KW-0472">Membrane</keyword>
<feature type="transmembrane region" description="Helical" evidence="2">
    <location>
        <begin position="247"/>
        <end position="270"/>
    </location>
</feature>
<name>A0A1H0QNF0_MICTS</name>
<reference evidence="3 4" key="1">
    <citation type="submission" date="2016-10" db="EMBL/GenBank/DDBJ databases">
        <authorList>
            <person name="de Groot N.N."/>
        </authorList>
    </citation>
    <scope>NUCLEOTIDE SEQUENCE [LARGE SCALE GENOMIC DNA]</scope>
    <source>
        <strain evidence="3 4">StLB037</strain>
    </source>
</reference>
<dbReference type="AlphaFoldDB" id="A0A1H0QNF0"/>
<feature type="region of interest" description="Disordered" evidence="1">
    <location>
        <begin position="1"/>
        <end position="26"/>
    </location>
</feature>
<protein>
    <submittedName>
        <fullName evidence="3">Uncharacterized protein</fullName>
    </submittedName>
</protein>
<evidence type="ECO:0000256" key="1">
    <source>
        <dbReference type="SAM" id="MobiDB-lite"/>
    </source>
</evidence>
<keyword evidence="2" id="KW-1133">Transmembrane helix</keyword>
<gene>
    <name evidence="3" type="ORF">SAMN04487788_2447</name>
</gene>
<keyword evidence="2" id="KW-0812">Transmembrane</keyword>
<dbReference type="EMBL" id="FNJN01000005">
    <property type="protein sequence ID" value="SDP18854.1"/>
    <property type="molecule type" value="Genomic_DNA"/>
</dbReference>
<feature type="transmembrane region" description="Helical" evidence="2">
    <location>
        <begin position="136"/>
        <end position="153"/>
    </location>
</feature>
<dbReference type="Proteomes" id="UP000186456">
    <property type="component" value="Unassembled WGS sequence"/>
</dbReference>
<organism evidence="3 4">
    <name type="scientific">Microbacterium testaceum (strain StLB037)</name>
    <dbReference type="NCBI Taxonomy" id="979556"/>
    <lineage>
        <taxon>Bacteria</taxon>
        <taxon>Bacillati</taxon>
        <taxon>Actinomycetota</taxon>
        <taxon>Actinomycetes</taxon>
        <taxon>Micrococcales</taxon>
        <taxon>Microbacteriaceae</taxon>
        <taxon>Microbacterium</taxon>
    </lineage>
</organism>
<proteinExistence type="predicted"/>
<feature type="transmembrane region" description="Helical" evidence="2">
    <location>
        <begin position="159"/>
        <end position="177"/>
    </location>
</feature>
<evidence type="ECO:0000313" key="3">
    <source>
        <dbReference type="EMBL" id="SDP18854.1"/>
    </source>
</evidence>
<evidence type="ECO:0000256" key="2">
    <source>
        <dbReference type="SAM" id="Phobius"/>
    </source>
</evidence>
<accession>A0A1H0QNF0</accession>